<comment type="cofactor">
    <cofactor evidence="1">
        <name>[4Fe-4S] cluster</name>
        <dbReference type="ChEBI" id="CHEBI:49883"/>
    </cofactor>
</comment>
<dbReference type="Pfam" id="PF04055">
    <property type="entry name" value="Radical_SAM"/>
    <property type="match status" value="1"/>
</dbReference>
<evidence type="ECO:0000259" key="7">
    <source>
        <dbReference type="PROSITE" id="PS51918"/>
    </source>
</evidence>
<evidence type="ECO:0000256" key="5">
    <source>
        <dbReference type="ARBA" id="ARBA00023014"/>
    </source>
</evidence>
<dbReference type="GO" id="GO:0046872">
    <property type="term" value="F:metal ion binding"/>
    <property type="evidence" value="ECO:0007669"/>
    <property type="project" value="UniProtKB-KW"/>
</dbReference>
<dbReference type="SUPFAM" id="SSF102114">
    <property type="entry name" value="Radical SAM enzymes"/>
    <property type="match status" value="1"/>
</dbReference>
<dbReference type="GO" id="GO:0051536">
    <property type="term" value="F:iron-sulfur cluster binding"/>
    <property type="evidence" value="ECO:0007669"/>
    <property type="project" value="UniProtKB-KW"/>
</dbReference>
<dbReference type="SFLD" id="SFLDS00029">
    <property type="entry name" value="Radical_SAM"/>
    <property type="match status" value="1"/>
</dbReference>
<evidence type="ECO:0000256" key="1">
    <source>
        <dbReference type="ARBA" id="ARBA00001966"/>
    </source>
</evidence>
<dbReference type="AlphaFoldDB" id="A0A7V3ZV08"/>
<dbReference type="Gene3D" id="3.40.50.280">
    <property type="entry name" value="Cobalamin-binding domain"/>
    <property type="match status" value="1"/>
</dbReference>
<dbReference type="SMART" id="SM00729">
    <property type="entry name" value="Elp3"/>
    <property type="match status" value="1"/>
</dbReference>
<evidence type="ECO:0000259" key="6">
    <source>
        <dbReference type="PROSITE" id="PS51332"/>
    </source>
</evidence>
<dbReference type="GO" id="GO:0003824">
    <property type="term" value="F:catalytic activity"/>
    <property type="evidence" value="ECO:0007669"/>
    <property type="project" value="InterPro"/>
</dbReference>
<dbReference type="InterPro" id="IPR051198">
    <property type="entry name" value="BchE-like"/>
</dbReference>
<dbReference type="InterPro" id="IPR058240">
    <property type="entry name" value="rSAM_sf"/>
</dbReference>
<evidence type="ECO:0000313" key="8">
    <source>
        <dbReference type="EMBL" id="HGK63578.1"/>
    </source>
</evidence>
<dbReference type="PROSITE" id="PS51332">
    <property type="entry name" value="B12_BINDING"/>
    <property type="match status" value="1"/>
</dbReference>
<dbReference type="InterPro" id="IPR006638">
    <property type="entry name" value="Elp3/MiaA/NifB-like_rSAM"/>
</dbReference>
<dbReference type="SFLD" id="SFLDG01082">
    <property type="entry name" value="B12-binding_domain_containing"/>
    <property type="match status" value="1"/>
</dbReference>
<gene>
    <name evidence="8" type="ORF">ENU74_03180</name>
</gene>
<dbReference type="PROSITE" id="PS51918">
    <property type="entry name" value="RADICAL_SAM"/>
    <property type="match status" value="1"/>
</dbReference>
<dbReference type="InterPro" id="IPR023404">
    <property type="entry name" value="rSAM_horseshoe"/>
</dbReference>
<comment type="caution">
    <text evidence="8">The sequence shown here is derived from an EMBL/GenBank/DDBJ whole genome shotgun (WGS) entry which is preliminary data.</text>
</comment>
<keyword evidence="3" id="KW-0479">Metal-binding</keyword>
<feature type="domain" description="Radical SAM core" evidence="7">
    <location>
        <begin position="193"/>
        <end position="429"/>
    </location>
</feature>
<evidence type="ECO:0000256" key="2">
    <source>
        <dbReference type="ARBA" id="ARBA00022691"/>
    </source>
</evidence>
<dbReference type="InterPro" id="IPR036724">
    <property type="entry name" value="Cobalamin-bd_sf"/>
</dbReference>
<dbReference type="InterPro" id="IPR007197">
    <property type="entry name" value="rSAM"/>
</dbReference>
<evidence type="ECO:0000256" key="3">
    <source>
        <dbReference type="ARBA" id="ARBA00022723"/>
    </source>
</evidence>
<accession>A0A7V3ZV08</accession>
<dbReference type="PANTHER" id="PTHR43409:SF15">
    <property type="entry name" value="PUTATIVE-RELATED"/>
    <property type="match status" value="1"/>
</dbReference>
<dbReference type="GO" id="GO:0005829">
    <property type="term" value="C:cytosol"/>
    <property type="evidence" value="ECO:0007669"/>
    <property type="project" value="TreeGrafter"/>
</dbReference>
<sequence length="433" mass="51699">MKRALLINPWIYDFKAYDFFLKPLGLLYLASYLRQHNFEIFFIDCLDRNHPLVLKNFKIKKDEYGRGKFPYTFIEKPEIYKNVKRRYKCYGMPKEILLEILEGIKEPDYIFITSVMTYWYLGTFEIIKLLRERYKAKIILGGIYPTLYYEHAQKYANADLVIKGRAEEELYKYIDNLKKKDFFDLPYPAYDLYHHLDYVCLLTSIGCLYRCPYCAVNYLTKGFRVRKAEEVLKEIKYYAEKLKVKNIVFYDDALLLNPEFKKLLKLIIEEKLDLNFHTPNGLHPRYVDEEISYLMKKANFKSIYLSLETIDEEWQEKLGNKVKTEEFLKAYNNLIDAGFLPEEIEVYLLIGLPNQDLATIKRSIQFLLPLKVKIHLAEYSPIPFTLMGDSFSFLTEPLLTNNTIFPCLKEEEKRKLEELKSWFHQISKNNQFD</sequence>
<dbReference type="InterPro" id="IPR006158">
    <property type="entry name" value="Cobalamin-bd"/>
</dbReference>
<evidence type="ECO:0000256" key="4">
    <source>
        <dbReference type="ARBA" id="ARBA00023004"/>
    </source>
</evidence>
<keyword evidence="4" id="KW-0408">Iron</keyword>
<dbReference type="Gene3D" id="3.80.30.20">
    <property type="entry name" value="tm_1862 like domain"/>
    <property type="match status" value="1"/>
</dbReference>
<keyword evidence="5" id="KW-0411">Iron-sulfur</keyword>
<feature type="domain" description="B12-binding" evidence="6">
    <location>
        <begin position="8"/>
        <end position="184"/>
    </location>
</feature>
<dbReference type="CDD" id="cd01335">
    <property type="entry name" value="Radical_SAM"/>
    <property type="match status" value="1"/>
</dbReference>
<dbReference type="SUPFAM" id="SSF52242">
    <property type="entry name" value="Cobalamin (vitamin B12)-binding domain"/>
    <property type="match status" value="1"/>
</dbReference>
<protein>
    <submittedName>
        <fullName evidence="8">Radical SAM protein</fullName>
    </submittedName>
</protein>
<keyword evidence="2" id="KW-0949">S-adenosyl-L-methionine</keyword>
<dbReference type="EMBL" id="DTDR01000082">
    <property type="protein sequence ID" value="HGK63578.1"/>
    <property type="molecule type" value="Genomic_DNA"/>
</dbReference>
<dbReference type="GO" id="GO:0031419">
    <property type="term" value="F:cobalamin binding"/>
    <property type="evidence" value="ECO:0007669"/>
    <property type="project" value="InterPro"/>
</dbReference>
<dbReference type="PANTHER" id="PTHR43409">
    <property type="entry name" value="ANAEROBIC MAGNESIUM-PROTOPORPHYRIN IX MONOMETHYL ESTER CYCLASE-RELATED"/>
    <property type="match status" value="1"/>
</dbReference>
<proteinExistence type="predicted"/>
<organism evidence="8">
    <name type="scientific">candidate division WOR-3 bacterium</name>
    <dbReference type="NCBI Taxonomy" id="2052148"/>
    <lineage>
        <taxon>Bacteria</taxon>
        <taxon>Bacteria division WOR-3</taxon>
    </lineage>
</organism>
<reference evidence="8" key="1">
    <citation type="journal article" date="2020" name="mSystems">
        <title>Genome- and Community-Level Interaction Insights into Carbon Utilization and Element Cycling Functions of Hydrothermarchaeota in Hydrothermal Sediment.</title>
        <authorList>
            <person name="Zhou Z."/>
            <person name="Liu Y."/>
            <person name="Xu W."/>
            <person name="Pan J."/>
            <person name="Luo Z.H."/>
            <person name="Li M."/>
        </authorList>
    </citation>
    <scope>NUCLEOTIDE SEQUENCE [LARGE SCALE GENOMIC DNA]</scope>
    <source>
        <strain evidence="8">SpSt-697</strain>
    </source>
</reference>
<name>A0A7V3ZV08_UNCW3</name>